<dbReference type="EMBL" id="CP000320">
    <property type="protein sequence ID" value="ABE64928.1"/>
    <property type="molecule type" value="Genomic_DNA"/>
</dbReference>
<evidence type="ECO:0000256" key="3">
    <source>
        <dbReference type="HAMAP-Rule" id="MF_00859"/>
    </source>
</evidence>
<dbReference type="InterPro" id="IPR000894">
    <property type="entry name" value="RuBisCO_ssu_dom"/>
</dbReference>
<accession>Q1QFR9</accession>
<keyword evidence="5" id="KW-0614">Plasmid</keyword>
<evidence type="ECO:0000256" key="1">
    <source>
        <dbReference type="ARBA" id="ARBA00022567"/>
    </source>
</evidence>
<sequence>MAVQAYRSMKKYETFSYLPPMTPDQVRRQIAYAIAQGWNPAVEHTEKGTSAKTSYWYMWKLPLFGEQSVDAVMAEIEACHREFPDQLVRFLAYDNYSQSQGMAFVVYR</sequence>
<dbReference type="SUPFAM" id="SSF55239">
    <property type="entry name" value="RuBisCO, small subunit"/>
    <property type="match status" value="1"/>
</dbReference>
<keyword evidence="5" id="KW-0456">Lyase</keyword>
<protein>
    <recommendedName>
        <fullName evidence="3">Ribulose bisphosphate carboxylase small subunit</fullName>
        <shortName evidence="3">RuBisCO small subunit</shortName>
    </recommendedName>
</protein>
<dbReference type="GO" id="GO:0019253">
    <property type="term" value="P:reductive pentose-phosphate cycle"/>
    <property type="evidence" value="ECO:0007669"/>
    <property type="project" value="UniProtKB-UniRule"/>
</dbReference>
<organism evidence="5 6">
    <name type="scientific">Nitrobacter hamburgensis (strain DSM 10229 / NCIMB 13809 / X14)</name>
    <dbReference type="NCBI Taxonomy" id="323097"/>
    <lineage>
        <taxon>Bacteria</taxon>
        <taxon>Pseudomonadati</taxon>
        <taxon>Pseudomonadota</taxon>
        <taxon>Alphaproteobacteria</taxon>
        <taxon>Hyphomicrobiales</taxon>
        <taxon>Nitrobacteraceae</taxon>
        <taxon>Nitrobacter</taxon>
    </lineage>
</organism>
<comment type="function">
    <text evidence="3">RuBisCO catalyzes two reactions: the carboxylation of D-ribulose 1,5-bisphosphate, the primary event in carbon dioxide fixation, as well as the oxidative fragmentation of the pentose substrate. Both reactions occur simultaneously and in competition at the same active site. Although the small subunit is not catalytic it is essential for maximal activity.</text>
</comment>
<dbReference type="OrthoDB" id="9788955at2"/>
<dbReference type="Gene3D" id="3.30.190.10">
    <property type="entry name" value="Ribulose bisphosphate carboxylase, small subunit"/>
    <property type="match status" value="1"/>
</dbReference>
<dbReference type="AlphaFoldDB" id="Q1QFR9"/>
<gene>
    <name evidence="3" type="primary">cbbS</name>
    <name evidence="5" type="ordered locus">Nham_4333</name>
</gene>
<dbReference type="GO" id="GO:0016984">
    <property type="term" value="F:ribulose-bisphosphate carboxylase activity"/>
    <property type="evidence" value="ECO:0007669"/>
    <property type="project" value="UniProtKB-UniRule"/>
</dbReference>
<keyword evidence="6" id="KW-1185">Reference proteome</keyword>
<keyword evidence="2 3" id="KW-0120">Carbon dioxide fixation</keyword>
<name>Q1QFR9_NITHX</name>
<dbReference type="Proteomes" id="UP000001953">
    <property type="component" value="Plasmid 1"/>
</dbReference>
<evidence type="ECO:0000259" key="4">
    <source>
        <dbReference type="SMART" id="SM00961"/>
    </source>
</evidence>
<dbReference type="HAMAP" id="MF_00859">
    <property type="entry name" value="RuBisCO_S_bact"/>
    <property type="match status" value="1"/>
</dbReference>
<feature type="domain" description="Ribulose bisphosphate carboxylase small subunit" evidence="4">
    <location>
        <begin position="11"/>
        <end position="108"/>
    </location>
</feature>
<evidence type="ECO:0000256" key="2">
    <source>
        <dbReference type="ARBA" id="ARBA00023300"/>
    </source>
</evidence>
<dbReference type="InterPro" id="IPR036385">
    <property type="entry name" value="RuBisCO_ssu_sf"/>
</dbReference>
<dbReference type="RefSeq" id="WP_011504814.1">
    <property type="nucleotide sequence ID" value="NC_007959.1"/>
</dbReference>
<dbReference type="SMART" id="SM00961">
    <property type="entry name" value="RuBisCO_small"/>
    <property type="match status" value="1"/>
</dbReference>
<dbReference type="CDD" id="cd03527">
    <property type="entry name" value="RuBisCO_small"/>
    <property type="match status" value="1"/>
</dbReference>
<comment type="miscellaneous">
    <text evidence="3">The basic functional RuBisCO is composed of a large chain homodimer in a 'head-to-tail' conformation. In form I RuBisCO this homodimer is arranged in a barrel-like tetramer with the small subunits forming a tetrameric 'cap' on each end of the 'barrel'.</text>
</comment>
<evidence type="ECO:0000313" key="6">
    <source>
        <dbReference type="Proteomes" id="UP000001953"/>
    </source>
</evidence>
<dbReference type="InterPro" id="IPR024681">
    <property type="entry name" value="RuBisCO_ssu"/>
</dbReference>
<evidence type="ECO:0000313" key="5">
    <source>
        <dbReference type="EMBL" id="ABE64928.1"/>
    </source>
</evidence>
<dbReference type="KEGG" id="nha:Nham_4333"/>
<proteinExistence type="inferred from homology"/>
<dbReference type="HOGENOM" id="CLU_098114_2_0_5"/>
<reference evidence="6" key="1">
    <citation type="submission" date="2006-03" db="EMBL/GenBank/DDBJ databases">
        <title>Complete sequence of plasmid 1 of Nitrobacter hamburgensis X14.</title>
        <authorList>
            <consortium name="US DOE Joint Genome Institute"/>
            <person name="Copeland A."/>
            <person name="Lucas S."/>
            <person name="Lapidus A."/>
            <person name="Barry K."/>
            <person name="Detter J.C."/>
            <person name="Glavina del Rio T."/>
            <person name="Hammon N."/>
            <person name="Israni S."/>
            <person name="Dalin E."/>
            <person name="Tice H."/>
            <person name="Pitluck S."/>
            <person name="Chain P."/>
            <person name="Malfatti S."/>
            <person name="Shin M."/>
            <person name="Vergez L."/>
            <person name="Schmutz J."/>
            <person name="Larimer F."/>
            <person name="Land M."/>
            <person name="Hauser L."/>
            <person name="Kyrpides N."/>
            <person name="Ivanova N."/>
            <person name="Ward B."/>
            <person name="Arp D."/>
            <person name="Klotz M."/>
            <person name="Stein L."/>
            <person name="O'Mullan G."/>
            <person name="Starkenburg S."/>
            <person name="Sayavedra L."/>
            <person name="Poret-Peterson A.T."/>
            <person name="Gentry M.E."/>
            <person name="Bruce D."/>
            <person name="Richardson P."/>
        </authorList>
    </citation>
    <scope>NUCLEOTIDE SEQUENCE [LARGE SCALE GENOMIC DNA]</scope>
    <source>
        <strain evidence="6">DSM 10229 / NCIMB 13809 / X14</strain>
        <plasmid evidence="6">Plasmid pNITHX1</plasmid>
    </source>
</reference>
<comment type="similarity">
    <text evidence="3">Belongs to the RuBisCO small chain family.</text>
</comment>
<keyword evidence="1 3" id="KW-0113">Calvin cycle</keyword>
<geneLocation type="plasmid" evidence="6">
    <name>pNITHX1</name>
</geneLocation>
<dbReference type="PANTHER" id="PTHR31262">
    <property type="entry name" value="RIBULOSE BISPHOSPHATE CARBOXYLASE SMALL CHAIN 1, CHLOROPLASTIC"/>
    <property type="match status" value="1"/>
</dbReference>
<dbReference type="Pfam" id="PF00101">
    <property type="entry name" value="RuBisCO_small"/>
    <property type="match status" value="1"/>
</dbReference>
<comment type="subunit">
    <text evidence="3">Heterohexadecamer of 8 large and 8 small subunits.</text>
</comment>